<feature type="non-terminal residue" evidence="9">
    <location>
        <position position="1"/>
    </location>
</feature>
<dbReference type="GO" id="GO:0032259">
    <property type="term" value="P:methylation"/>
    <property type="evidence" value="ECO:0007669"/>
    <property type="project" value="UniProtKB-KW"/>
</dbReference>
<dbReference type="InterPro" id="IPR002792">
    <property type="entry name" value="TRAM_dom"/>
</dbReference>
<dbReference type="Gene3D" id="3.40.50.150">
    <property type="entry name" value="Vaccinia Virus protein VP39"/>
    <property type="match status" value="1"/>
</dbReference>
<proteinExistence type="predicted"/>
<sequence length="454" mass="48329">PTFPWTESVGKGLPRPRATLTPRPRSHIISRAAPCQEGDVLELRMESMTSSGQALGRLGPTRWVVMVFGALPLELVQLKIIRNFKGRSEAKLQRILEKSPERVEPRCPIFAQCSGCQYQHLSYEAQLFWKREHVQQVGRRCVEAGPAIFGSNEAFQQGLWKAVALFNAACWGSSYVSSQAGIDALSTAGVEDAAVVFGACRFLLAALPMLPWILKSSCPESARGSALVGSLSAIAYAAVFASLSHGTTGAKAAFIMALQTIIVAFCSSLAAKRFQLGSMASAFLAICGVAFLELGEVDGASTAAPGDLLCMAAPLLMGLSWHLLGEHMRTFPQDATPAVAIQLACFALVFVGWSLFEQLMAHGVGGLGTWVQQVPTWLEVPNLLPALIFSAFLGNTVTFLLCNCAMRKLKAEEVSLLSASEPLWAALCASLMLHQSLAPSELVGGAASGVGMGS</sequence>
<keyword evidence="11" id="KW-1185">Reference proteome</keyword>
<accession>A0A9P1CW94</accession>
<dbReference type="GO" id="GO:0008168">
    <property type="term" value="F:methyltransferase activity"/>
    <property type="evidence" value="ECO:0007669"/>
    <property type="project" value="UniProtKB-KW"/>
</dbReference>
<dbReference type="EMBL" id="CAMXCT020002540">
    <property type="protein sequence ID" value="CAL1152148.1"/>
    <property type="molecule type" value="Genomic_DNA"/>
</dbReference>
<dbReference type="Proteomes" id="UP001152797">
    <property type="component" value="Unassembled WGS sequence"/>
</dbReference>
<evidence type="ECO:0000256" key="1">
    <source>
        <dbReference type="ARBA" id="ARBA00004651"/>
    </source>
</evidence>
<dbReference type="InterPro" id="IPR051258">
    <property type="entry name" value="Diverse_Substrate_Transporter"/>
</dbReference>
<organism evidence="9">
    <name type="scientific">Cladocopium goreaui</name>
    <dbReference type="NCBI Taxonomy" id="2562237"/>
    <lineage>
        <taxon>Eukaryota</taxon>
        <taxon>Sar</taxon>
        <taxon>Alveolata</taxon>
        <taxon>Dinophyceae</taxon>
        <taxon>Suessiales</taxon>
        <taxon>Symbiodiniaceae</taxon>
        <taxon>Cladocopium</taxon>
    </lineage>
</organism>
<evidence type="ECO:0000256" key="5">
    <source>
        <dbReference type="ARBA" id="ARBA00023136"/>
    </source>
</evidence>
<dbReference type="EMBL" id="CAMXCT030002540">
    <property type="protein sequence ID" value="CAL4786085.1"/>
    <property type="molecule type" value="Genomic_DNA"/>
</dbReference>
<evidence type="ECO:0000259" key="8">
    <source>
        <dbReference type="PROSITE" id="PS50926"/>
    </source>
</evidence>
<comment type="caution">
    <text evidence="9">The sequence shown here is derived from an EMBL/GenBank/DDBJ whole genome shotgun (WGS) entry which is preliminary data.</text>
</comment>
<dbReference type="AlphaFoldDB" id="A0A9P1CW94"/>
<reference evidence="9" key="1">
    <citation type="submission" date="2022-10" db="EMBL/GenBank/DDBJ databases">
        <authorList>
            <person name="Chen Y."/>
            <person name="Dougan E. K."/>
            <person name="Chan C."/>
            <person name="Rhodes N."/>
            <person name="Thang M."/>
        </authorList>
    </citation>
    <scope>NUCLEOTIDE SEQUENCE</scope>
</reference>
<evidence type="ECO:0000313" key="10">
    <source>
        <dbReference type="EMBL" id="CAL4786085.1"/>
    </source>
</evidence>
<feature type="transmembrane region" description="Helical" evidence="7">
    <location>
        <begin position="306"/>
        <end position="324"/>
    </location>
</feature>
<dbReference type="InterPro" id="IPR012340">
    <property type="entry name" value="NA-bd_OB-fold"/>
</dbReference>
<dbReference type="InterPro" id="IPR029063">
    <property type="entry name" value="SAM-dependent_MTases_sf"/>
</dbReference>
<dbReference type="SUPFAM" id="SSF103481">
    <property type="entry name" value="Multidrug resistance efflux transporter EmrE"/>
    <property type="match status" value="1"/>
</dbReference>
<feature type="region of interest" description="Disordered" evidence="6">
    <location>
        <begin position="1"/>
        <end position="21"/>
    </location>
</feature>
<protein>
    <submittedName>
        <fullName evidence="10">Uncharacterized RNA methyltransferase BH0687</fullName>
    </submittedName>
</protein>
<dbReference type="SUPFAM" id="SSF50249">
    <property type="entry name" value="Nucleic acid-binding proteins"/>
    <property type="match status" value="1"/>
</dbReference>
<dbReference type="OrthoDB" id="442614at2759"/>
<keyword evidence="10" id="KW-0489">Methyltransferase</keyword>
<evidence type="ECO:0000313" key="11">
    <source>
        <dbReference type="Proteomes" id="UP001152797"/>
    </source>
</evidence>
<feature type="transmembrane region" description="Helical" evidence="7">
    <location>
        <begin position="226"/>
        <end position="246"/>
    </location>
</feature>
<comment type="subcellular location">
    <subcellularLocation>
        <location evidence="1">Cell membrane</location>
        <topology evidence="1">Multi-pass membrane protein</topology>
    </subcellularLocation>
</comment>
<keyword evidence="5 7" id="KW-0472">Membrane</keyword>
<feature type="transmembrane region" description="Helical" evidence="7">
    <location>
        <begin position="252"/>
        <end position="271"/>
    </location>
</feature>
<keyword evidence="10" id="KW-0808">Transferase</keyword>
<dbReference type="InterPro" id="IPR037185">
    <property type="entry name" value="EmrE-like"/>
</dbReference>
<keyword evidence="3 7" id="KW-0812">Transmembrane</keyword>
<dbReference type="PROSITE" id="PS50926">
    <property type="entry name" value="TRAM"/>
    <property type="match status" value="1"/>
</dbReference>
<name>A0A9P1CW94_9DINO</name>
<feature type="transmembrane region" description="Helical" evidence="7">
    <location>
        <begin position="193"/>
        <end position="214"/>
    </location>
</feature>
<dbReference type="SUPFAM" id="SSF53335">
    <property type="entry name" value="S-adenosyl-L-methionine-dependent methyltransferases"/>
    <property type="match status" value="1"/>
</dbReference>
<feature type="transmembrane region" description="Helical" evidence="7">
    <location>
        <begin position="276"/>
        <end position="294"/>
    </location>
</feature>
<evidence type="ECO:0000256" key="7">
    <source>
        <dbReference type="SAM" id="Phobius"/>
    </source>
</evidence>
<feature type="domain" description="TRAM" evidence="8">
    <location>
        <begin position="34"/>
        <end position="94"/>
    </location>
</feature>
<dbReference type="Gene3D" id="2.40.50.140">
    <property type="entry name" value="Nucleic acid-binding proteins"/>
    <property type="match status" value="1"/>
</dbReference>
<evidence type="ECO:0000313" key="9">
    <source>
        <dbReference type="EMBL" id="CAI3998773.1"/>
    </source>
</evidence>
<evidence type="ECO:0000256" key="4">
    <source>
        <dbReference type="ARBA" id="ARBA00022989"/>
    </source>
</evidence>
<evidence type="ECO:0000256" key="6">
    <source>
        <dbReference type="SAM" id="MobiDB-lite"/>
    </source>
</evidence>
<dbReference type="GO" id="GO:0005886">
    <property type="term" value="C:plasma membrane"/>
    <property type="evidence" value="ECO:0007669"/>
    <property type="project" value="UniProtKB-SubCell"/>
</dbReference>
<gene>
    <name evidence="9" type="ORF">C1SCF055_LOCUS25045</name>
</gene>
<dbReference type="EMBL" id="CAMXCT010002540">
    <property type="protein sequence ID" value="CAI3998773.1"/>
    <property type="molecule type" value="Genomic_DNA"/>
</dbReference>
<keyword evidence="4 7" id="KW-1133">Transmembrane helix</keyword>
<dbReference type="InterPro" id="IPR000620">
    <property type="entry name" value="EamA_dom"/>
</dbReference>
<evidence type="ECO:0000256" key="2">
    <source>
        <dbReference type="ARBA" id="ARBA00022475"/>
    </source>
</evidence>
<feature type="transmembrane region" description="Helical" evidence="7">
    <location>
        <begin position="336"/>
        <end position="356"/>
    </location>
</feature>
<keyword evidence="2" id="KW-1003">Cell membrane</keyword>
<dbReference type="PANTHER" id="PTHR42920:SF5">
    <property type="entry name" value="EAMA DOMAIN-CONTAINING PROTEIN"/>
    <property type="match status" value="1"/>
</dbReference>
<reference evidence="10 11" key="2">
    <citation type="submission" date="2024-05" db="EMBL/GenBank/DDBJ databases">
        <authorList>
            <person name="Chen Y."/>
            <person name="Shah S."/>
            <person name="Dougan E. K."/>
            <person name="Thang M."/>
            <person name="Chan C."/>
        </authorList>
    </citation>
    <scope>NUCLEOTIDE SEQUENCE [LARGE SCALE GENOMIC DNA]</scope>
</reference>
<dbReference type="Pfam" id="PF00892">
    <property type="entry name" value="EamA"/>
    <property type="match status" value="1"/>
</dbReference>
<dbReference type="PANTHER" id="PTHR42920">
    <property type="entry name" value="OS03G0707200 PROTEIN-RELATED"/>
    <property type="match status" value="1"/>
</dbReference>
<feature type="transmembrane region" description="Helical" evidence="7">
    <location>
        <begin position="383"/>
        <end position="402"/>
    </location>
</feature>
<evidence type="ECO:0000256" key="3">
    <source>
        <dbReference type="ARBA" id="ARBA00022692"/>
    </source>
</evidence>